<dbReference type="SMART" id="SM00450">
    <property type="entry name" value="RHOD"/>
    <property type="match status" value="1"/>
</dbReference>
<dbReference type="AlphaFoldDB" id="A0AAW8R2F0"/>
<evidence type="ECO:0000256" key="1">
    <source>
        <dbReference type="SAM" id="Phobius"/>
    </source>
</evidence>
<evidence type="ECO:0000313" key="4">
    <source>
        <dbReference type="Proteomes" id="UP001249020"/>
    </source>
</evidence>
<dbReference type="PROSITE" id="PS50206">
    <property type="entry name" value="RHODANESE_3"/>
    <property type="match status" value="1"/>
</dbReference>
<dbReference type="PANTHER" id="PTHR43031:SF1">
    <property type="entry name" value="PYRIDINE NUCLEOTIDE-DISULPHIDE OXIDOREDUCTASE"/>
    <property type="match status" value="1"/>
</dbReference>
<feature type="transmembrane region" description="Helical" evidence="1">
    <location>
        <begin position="140"/>
        <end position="165"/>
    </location>
</feature>
<proteinExistence type="predicted"/>
<dbReference type="CDD" id="cd00158">
    <property type="entry name" value="RHOD"/>
    <property type="match status" value="1"/>
</dbReference>
<keyword evidence="1" id="KW-1133">Transmembrane helix</keyword>
<feature type="domain" description="Rhodanese" evidence="2">
    <location>
        <begin position="16"/>
        <end position="104"/>
    </location>
</feature>
<dbReference type="EMBL" id="JAVRIE010000005">
    <property type="protein sequence ID" value="MDT0583352.1"/>
    <property type="molecule type" value="Genomic_DNA"/>
</dbReference>
<name>A0AAW8R2F0_9ALTE</name>
<dbReference type="Gene3D" id="3.40.250.10">
    <property type="entry name" value="Rhodanese-like domain"/>
    <property type="match status" value="1"/>
</dbReference>
<reference evidence="3 4" key="1">
    <citation type="submission" date="2023-09" db="EMBL/GenBank/DDBJ databases">
        <authorList>
            <person name="Rey-Velasco X."/>
        </authorList>
    </citation>
    <scope>NUCLEOTIDE SEQUENCE [LARGE SCALE GENOMIC DNA]</scope>
    <source>
        <strain evidence="3 4">W409</strain>
    </source>
</reference>
<dbReference type="InterPro" id="IPR036873">
    <property type="entry name" value="Rhodanese-like_dom_sf"/>
</dbReference>
<dbReference type="InterPro" id="IPR021309">
    <property type="entry name" value="YgaP-like_TM"/>
</dbReference>
<dbReference type="Pfam" id="PF00581">
    <property type="entry name" value="Rhodanese"/>
    <property type="match status" value="1"/>
</dbReference>
<dbReference type="InterPro" id="IPR050229">
    <property type="entry name" value="GlpE_sulfurtransferase"/>
</dbReference>
<keyword evidence="1" id="KW-0472">Membrane</keyword>
<keyword evidence="4" id="KW-1185">Reference proteome</keyword>
<organism evidence="3 4">
    <name type="scientific">Brumicola blandensis</name>
    <dbReference type="NCBI Taxonomy" id="3075611"/>
    <lineage>
        <taxon>Bacteria</taxon>
        <taxon>Pseudomonadati</taxon>
        <taxon>Pseudomonadota</taxon>
        <taxon>Gammaproteobacteria</taxon>
        <taxon>Alteromonadales</taxon>
        <taxon>Alteromonadaceae</taxon>
        <taxon>Brumicola</taxon>
    </lineage>
</organism>
<accession>A0AAW8R2F0</accession>
<dbReference type="Proteomes" id="UP001249020">
    <property type="component" value="Unassembled WGS sequence"/>
</dbReference>
<dbReference type="RefSeq" id="WP_311362127.1">
    <property type="nucleotide sequence ID" value="NZ_JAVRIE010000005.1"/>
</dbReference>
<comment type="caution">
    <text evidence="3">The sequence shown here is derived from an EMBL/GenBank/DDBJ whole genome shotgun (WGS) entry which is preliminary data.</text>
</comment>
<keyword evidence="1" id="KW-0812">Transmembrane</keyword>
<dbReference type="SUPFAM" id="SSF52821">
    <property type="entry name" value="Rhodanese/Cell cycle control phosphatase"/>
    <property type="match status" value="1"/>
</dbReference>
<evidence type="ECO:0000313" key="3">
    <source>
        <dbReference type="EMBL" id="MDT0583352.1"/>
    </source>
</evidence>
<sequence>MKFQNIDALQVKRWLDSEDAILIDVREPAEFSTNHIQGATLLPLGKITSSDLPQTEQKVVIYCQKGARGNSACVKVTDQDESVTVYNLMGGIEAWQNAGFDTQIGESSTLPLDRQVQLTIGGFVLLGSIATFAIDSAFIVIPALLGAGLLFSGATGKCNLAMIMAKLPWNK</sequence>
<dbReference type="PANTHER" id="PTHR43031">
    <property type="entry name" value="FAD-DEPENDENT OXIDOREDUCTASE"/>
    <property type="match status" value="1"/>
</dbReference>
<evidence type="ECO:0000259" key="2">
    <source>
        <dbReference type="PROSITE" id="PS50206"/>
    </source>
</evidence>
<dbReference type="Gene3D" id="6.10.140.1340">
    <property type="match status" value="1"/>
</dbReference>
<protein>
    <submittedName>
        <fullName evidence="3">Rhodanese-like domain-containing protein</fullName>
    </submittedName>
</protein>
<dbReference type="InterPro" id="IPR001763">
    <property type="entry name" value="Rhodanese-like_dom"/>
</dbReference>
<dbReference type="Pfam" id="PF11127">
    <property type="entry name" value="YgaP-like_TM"/>
    <property type="match status" value="1"/>
</dbReference>
<gene>
    <name evidence="3" type="ORF">RM544_12440</name>
</gene>